<dbReference type="KEGG" id="siv:SSIL_3254"/>
<dbReference type="GO" id="GO:0004222">
    <property type="term" value="F:metalloendopeptidase activity"/>
    <property type="evidence" value="ECO:0007669"/>
    <property type="project" value="TreeGrafter"/>
</dbReference>
<dbReference type="CDD" id="cd12797">
    <property type="entry name" value="M23_peptidase"/>
    <property type="match status" value="1"/>
</dbReference>
<accession>F2F2Y9</accession>
<feature type="domain" description="Peptidoglycan hydrolase PcsB coiled-coil" evidence="6">
    <location>
        <begin position="109"/>
        <end position="180"/>
    </location>
</feature>
<dbReference type="EMBL" id="AP012157">
    <property type="protein sequence ID" value="BAK17677.1"/>
    <property type="molecule type" value="Genomic_DNA"/>
</dbReference>
<feature type="signal peptide" evidence="4">
    <location>
        <begin position="1"/>
        <end position="29"/>
    </location>
</feature>
<dbReference type="STRING" id="1002809.SSIL_3254"/>
<evidence type="ECO:0000256" key="3">
    <source>
        <dbReference type="SAM" id="MobiDB-lite"/>
    </source>
</evidence>
<dbReference type="SUPFAM" id="SSF51261">
    <property type="entry name" value="Duplicated hybrid motif"/>
    <property type="match status" value="1"/>
</dbReference>
<feature type="compositionally biased region" description="Low complexity" evidence="3">
    <location>
        <begin position="279"/>
        <end position="292"/>
    </location>
</feature>
<keyword evidence="8" id="KW-1185">Reference proteome</keyword>
<dbReference type="Gene3D" id="2.70.70.10">
    <property type="entry name" value="Glucose Permease (Domain IIA)"/>
    <property type="match status" value="1"/>
</dbReference>
<protein>
    <submittedName>
        <fullName evidence="7">Membrane protein</fullName>
    </submittedName>
</protein>
<feature type="coiled-coil region" evidence="2">
    <location>
        <begin position="169"/>
        <end position="266"/>
    </location>
</feature>
<feature type="chain" id="PRO_5003282165" evidence="4">
    <location>
        <begin position="30"/>
        <end position="434"/>
    </location>
</feature>
<dbReference type="AlphaFoldDB" id="F2F2Y9"/>
<evidence type="ECO:0000256" key="2">
    <source>
        <dbReference type="SAM" id="Coils"/>
    </source>
</evidence>
<feature type="coiled-coil region" evidence="2">
    <location>
        <begin position="32"/>
        <end position="133"/>
    </location>
</feature>
<dbReference type="InterPro" id="IPR050570">
    <property type="entry name" value="Cell_wall_metabolism_enzyme"/>
</dbReference>
<evidence type="ECO:0000256" key="1">
    <source>
        <dbReference type="ARBA" id="ARBA00022729"/>
    </source>
</evidence>
<reference evidence="7 8" key="2">
    <citation type="journal article" date="2012" name="J. Biosci. Bioeng.">
        <title>Complete genome sequence and characterization of the N-acylhomoserine lactone-degrading gene of the potato leaf-associated Solibacillus silvestris.</title>
        <authorList>
            <person name="Morohoshi T."/>
            <person name="Tominaga Y."/>
            <person name="Someya N."/>
            <person name="Ikeda T."/>
        </authorList>
    </citation>
    <scope>NUCLEOTIDE SEQUENCE [LARGE SCALE GENOMIC DNA]</scope>
    <source>
        <strain evidence="7 8">StLB046</strain>
    </source>
</reference>
<dbReference type="HOGENOM" id="CLU_029425_4_3_9"/>
<dbReference type="Pfam" id="PF01551">
    <property type="entry name" value="Peptidase_M23"/>
    <property type="match status" value="1"/>
</dbReference>
<evidence type="ECO:0000259" key="6">
    <source>
        <dbReference type="Pfam" id="PF24568"/>
    </source>
</evidence>
<name>F2F2Y9_SOLSS</name>
<dbReference type="eggNOG" id="COG4942">
    <property type="taxonomic scope" value="Bacteria"/>
</dbReference>
<dbReference type="PANTHER" id="PTHR21666">
    <property type="entry name" value="PEPTIDASE-RELATED"/>
    <property type="match status" value="1"/>
</dbReference>
<dbReference type="PATRIC" id="fig|1002809.3.peg.3288"/>
<dbReference type="Proteomes" id="UP000006691">
    <property type="component" value="Chromosome"/>
</dbReference>
<feature type="domain" description="M23ase beta-sheet core" evidence="5">
    <location>
        <begin position="325"/>
        <end position="419"/>
    </location>
</feature>
<proteinExistence type="predicted"/>
<reference evidence="8" key="1">
    <citation type="submission" date="2011-04" db="EMBL/GenBank/DDBJ databases">
        <title>Genome sequence of Solibacillus silvestris StLB046.</title>
        <authorList>
            <person name="Morohoshi T."/>
            <person name="Someya N."/>
            <person name="Ikeda T."/>
        </authorList>
    </citation>
    <scope>NUCLEOTIDE SEQUENCE [LARGE SCALE GENOMIC DNA]</scope>
    <source>
        <strain evidence="8">StLB046</strain>
    </source>
</reference>
<keyword evidence="1 4" id="KW-0732">Signal</keyword>
<dbReference type="PANTHER" id="PTHR21666:SF270">
    <property type="entry name" value="MUREIN HYDROLASE ACTIVATOR ENVC"/>
    <property type="match status" value="1"/>
</dbReference>
<feature type="region of interest" description="Disordered" evidence="3">
    <location>
        <begin position="272"/>
        <end position="300"/>
    </location>
</feature>
<dbReference type="InterPro" id="IPR016047">
    <property type="entry name" value="M23ase_b-sheet_dom"/>
</dbReference>
<gene>
    <name evidence="7" type="ordered locus">SSIL_3254</name>
</gene>
<organism evidence="7 8">
    <name type="scientific">Solibacillus silvestris (strain StLB046)</name>
    <name type="common">Bacillus silvestris</name>
    <dbReference type="NCBI Taxonomy" id="1002809"/>
    <lineage>
        <taxon>Bacteria</taxon>
        <taxon>Bacillati</taxon>
        <taxon>Bacillota</taxon>
        <taxon>Bacilli</taxon>
        <taxon>Bacillales</taxon>
        <taxon>Caryophanaceae</taxon>
        <taxon>Solibacillus</taxon>
    </lineage>
</organism>
<dbReference type="InterPro" id="IPR011055">
    <property type="entry name" value="Dup_hybrid_motif"/>
</dbReference>
<dbReference type="Pfam" id="PF24568">
    <property type="entry name" value="CC_PcsB"/>
    <property type="match status" value="1"/>
</dbReference>
<evidence type="ECO:0000313" key="7">
    <source>
        <dbReference type="EMBL" id="BAK17677.1"/>
    </source>
</evidence>
<evidence type="ECO:0000256" key="4">
    <source>
        <dbReference type="SAM" id="SignalP"/>
    </source>
</evidence>
<sequence>MKKLTTRSFKTIAAILALVLFVQIPAASAASLSELKKERSQLEAEKKSINKSLEQKTNEIQTNQNRQQKIISQLEQLGAKINETNHSIAVVELDIEIANEEISILEDEIAELKEKIEQRNELLRERARAIQSSGTVSYLDVLLGANSFVDFIDRFSAVSTLMDADRQIMREQKEDQEKLEVQKLELVKTKEELEANKAKLKSLMASLNQQKKEKKQLVAELEKEEAKLRSEKTELKAEYDDKVELSKELEEKFLKEQRRLAEVARQKALEAAAAKKKQQNSSSSNNTVSSGNLPVVSSGHWTRPAAGRFTSGFGGRDIGPIGSKNHLGIDIANSIGTPVVAAADGVVSYVGSMNGYGNVVMVTHSIEGQLFTTTYAHLSGFNTSVGASVSKGQQIARLGNSGNSTGPHVHFEIHVGEWNGSRSNAVNPLNYISL</sequence>
<evidence type="ECO:0000313" key="8">
    <source>
        <dbReference type="Proteomes" id="UP000006691"/>
    </source>
</evidence>
<evidence type="ECO:0000259" key="5">
    <source>
        <dbReference type="Pfam" id="PF01551"/>
    </source>
</evidence>
<dbReference type="Gene3D" id="6.10.250.3150">
    <property type="match status" value="1"/>
</dbReference>
<dbReference type="RefSeq" id="WP_014824628.1">
    <property type="nucleotide sequence ID" value="NC_018065.1"/>
</dbReference>
<keyword evidence="2" id="KW-0175">Coiled coil</keyword>
<dbReference type="InterPro" id="IPR057309">
    <property type="entry name" value="PcsB_CC"/>
</dbReference>